<dbReference type="PANTHER" id="PTHR43713">
    <property type="entry name" value="GLUTAMATE-1-SEMIALDEHYDE 2,1-AMINOMUTASE"/>
    <property type="match status" value="1"/>
</dbReference>
<evidence type="ECO:0000256" key="3">
    <source>
        <dbReference type="RuleBase" id="RU003560"/>
    </source>
</evidence>
<dbReference type="InterPro" id="IPR015422">
    <property type="entry name" value="PyrdxlP-dep_Trfase_small"/>
</dbReference>
<sequence>MSSYPTSGANGTHPTPQSPPTTKGSGKPDTSIDPLSAALASAQARYTVANPNSLEAHTLACQDFPGGNTRTVLHSSPFPITFVRGEGCELISLDGEKYVDFLGEYTAGIYGHSNPAIAAAVSEAMKNGWNYGGPNTYERELAKKVTKRFSPSGIELVRFTNSGTEANTMALAAALAYTGRKKILAFKNGYHGGTLYFPLTSKDVNTNLPHEFILAPYNDISGTQAVLNSLPKDSLAAIIVELVQGSGGSIPGDEEFLRFLDTESKKLDALLVVDEVMTSRLSYHGLSSGLGLTPDLITLGKWVGGGMTFGAFGGRKEIMSMFDPRDGVLAHSGTFNNNIVTMAAGCTGIDIYNQAQVKRLNALGDTLRLGLQAIFSKYQINQEQPPPFKPCPQKNELESPFTGTQSSTTSPDNAVTVESLALSESTTPRSKTLKGGMWVSGYGSMMNIHFSGESQQSLQGLFWHHMLEEGIYLAQRGFVALNIEMDESHMEKFLKATEGFVGTYAAALGR</sequence>
<gene>
    <name evidence="5" type="ORF">NA56DRAFT_610027</name>
</gene>
<dbReference type="OrthoDB" id="425114at2759"/>
<dbReference type="AlphaFoldDB" id="A0A2J6PKU8"/>
<evidence type="ECO:0000256" key="2">
    <source>
        <dbReference type="ARBA" id="ARBA00022898"/>
    </source>
</evidence>
<dbReference type="Proteomes" id="UP000235672">
    <property type="component" value="Unassembled WGS sequence"/>
</dbReference>
<organism evidence="5 6">
    <name type="scientific">Hyaloscypha hepaticicola</name>
    <dbReference type="NCBI Taxonomy" id="2082293"/>
    <lineage>
        <taxon>Eukaryota</taxon>
        <taxon>Fungi</taxon>
        <taxon>Dikarya</taxon>
        <taxon>Ascomycota</taxon>
        <taxon>Pezizomycotina</taxon>
        <taxon>Leotiomycetes</taxon>
        <taxon>Helotiales</taxon>
        <taxon>Hyaloscyphaceae</taxon>
        <taxon>Hyaloscypha</taxon>
    </lineage>
</organism>
<keyword evidence="2 3" id="KW-0663">Pyridoxal phosphate</keyword>
<proteinExistence type="inferred from homology"/>
<evidence type="ECO:0000313" key="5">
    <source>
        <dbReference type="EMBL" id="PMD14629.1"/>
    </source>
</evidence>
<dbReference type="Gene3D" id="3.40.640.10">
    <property type="entry name" value="Type I PLP-dependent aspartate aminotransferase-like (Major domain)"/>
    <property type="match status" value="1"/>
</dbReference>
<dbReference type="Pfam" id="PF00202">
    <property type="entry name" value="Aminotran_3"/>
    <property type="match status" value="1"/>
</dbReference>
<comment type="similarity">
    <text evidence="3">Belongs to the class-III pyridoxal-phosphate-dependent aminotransferase family.</text>
</comment>
<dbReference type="Gene3D" id="3.90.1150.10">
    <property type="entry name" value="Aspartate Aminotransferase, domain 1"/>
    <property type="match status" value="2"/>
</dbReference>
<feature type="compositionally biased region" description="Polar residues" evidence="4">
    <location>
        <begin position="1"/>
        <end position="24"/>
    </location>
</feature>
<dbReference type="InterPro" id="IPR005814">
    <property type="entry name" value="Aminotrans_3"/>
</dbReference>
<name>A0A2J6PKU8_9HELO</name>
<protein>
    <submittedName>
        <fullName evidence="5">Putative glutamate-1-semialdehyde 2,1-aminomutase</fullName>
    </submittedName>
</protein>
<dbReference type="STRING" id="1745343.A0A2J6PKU8"/>
<dbReference type="GO" id="GO:0030170">
    <property type="term" value="F:pyridoxal phosphate binding"/>
    <property type="evidence" value="ECO:0007669"/>
    <property type="project" value="InterPro"/>
</dbReference>
<dbReference type="EMBL" id="KZ613520">
    <property type="protein sequence ID" value="PMD14629.1"/>
    <property type="molecule type" value="Genomic_DNA"/>
</dbReference>
<dbReference type="InterPro" id="IPR015421">
    <property type="entry name" value="PyrdxlP-dep_Trfase_major"/>
</dbReference>
<keyword evidence="6" id="KW-1185">Reference proteome</keyword>
<evidence type="ECO:0000256" key="4">
    <source>
        <dbReference type="SAM" id="MobiDB-lite"/>
    </source>
</evidence>
<comment type="cofactor">
    <cofactor evidence="1">
        <name>pyridoxal 5'-phosphate</name>
        <dbReference type="ChEBI" id="CHEBI:597326"/>
    </cofactor>
</comment>
<dbReference type="SUPFAM" id="SSF53383">
    <property type="entry name" value="PLP-dependent transferases"/>
    <property type="match status" value="1"/>
</dbReference>
<evidence type="ECO:0000256" key="1">
    <source>
        <dbReference type="ARBA" id="ARBA00001933"/>
    </source>
</evidence>
<dbReference type="InterPro" id="IPR015424">
    <property type="entry name" value="PyrdxlP-dep_Trfase"/>
</dbReference>
<evidence type="ECO:0000313" key="6">
    <source>
        <dbReference type="Proteomes" id="UP000235672"/>
    </source>
</evidence>
<feature type="region of interest" description="Disordered" evidence="4">
    <location>
        <begin position="383"/>
        <end position="413"/>
    </location>
</feature>
<dbReference type="GO" id="GO:0008483">
    <property type="term" value="F:transaminase activity"/>
    <property type="evidence" value="ECO:0007669"/>
    <property type="project" value="InterPro"/>
</dbReference>
<accession>A0A2J6PKU8</accession>
<dbReference type="PANTHER" id="PTHR43713:SF3">
    <property type="entry name" value="GLUTAMATE-1-SEMIALDEHYDE 2,1-AMINOMUTASE 1, CHLOROPLASTIC-RELATED"/>
    <property type="match status" value="1"/>
</dbReference>
<reference evidence="5 6" key="1">
    <citation type="submission" date="2016-05" db="EMBL/GenBank/DDBJ databases">
        <title>A degradative enzymes factory behind the ericoid mycorrhizal symbiosis.</title>
        <authorList>
            <consortium name="DOE Joint Genome Institute"/>
            <person name="Martino E."/>
            <person name="Morin E."/>
            <person name="Grelet G."/>
            <person name="Kuo A."/>
            <person name="Kohler A."/>
            <person name="Daghino S."/>
            <person name="Barry K."/>
            <person name="Choi C."/>
            <person name="Cichocki N."/>
            <person name="Clum A."/>
            <person name="Copeland A."/>
            <person name="Hainaut M."/>
            <person name="Haridas S."/>
            <person name="Labutti K."/>
            <person name="Lindquist E."/>
            <person name="Lipzen A."/>
            <person name="Khouja H.-R."/>
            <person name="Murat C."/>
            <person name="Ohm R."/>
            <person name="Olson A."/>
            <person name="Spatafora J."/>
            <person name="Veneault-Fourrey C."/>
            <person name="Henrissat B."/>
            <person name="Grigoriev I."/>
            <person name="Martin F."/>
            <person name="Perotto S."/>
        </authorList>
    </citation>
    <scope>NUCLEOTIDE SEQUENCE [LARGE SCALE GENOMIC DNA]</scope>
    <source>
        <strain evidence="5 6">UAMH 7357</strain>
    </source>
</reference>
<feature type="region of interest" description="Disordered" evidence="4">
    <location>
        <begin position="1"/>
        <end position="33"/>
    </location>
</feature>
<feature type="compositionally biased region" description="Polar residues" evidence="4">
    <location>
        <begin position="401"/>
        <end position="413"/>
    </location>
</feature>